<evidence type="ECO:0000313" key="7">
    <source>
        <dbReference type="Proteomes" id="UP000006053"/>
    </source>
</evidence>
<reference evidence="7" key="1">
    <citation type="submission" date="2012-06" db="EMBL/GenBank/DDBJ databases">
        <title>Complete sequence of Desulfitobacterium dehalogenans ATCC 51507.</title>
        <authorList>
            <person name="Lucas S."/>
            <person name="Han J."/>
            <person name="Lapidus A."/>
            <person name="Cheng J.-F."/>
            <person name="Goodwin L."/>
            <person name="Pitluck S."/>
            <person name="Peters L."/>
            <person name="Ovchinnikova G."/>
            <person name="Teshima H."/>
            <person name="Detter J.C."/>
            <person name="Han C."/>
            <person name="Tapia R."/>
            <person name="Land M."/>
            <person name="Hauser L."/>
            <person name="Kyrpides N."/>
            <person name="Ivanova N."/>
            <person name="Pagani I."/>
            <person name="Kruse T."/>
            <person name="de Vos W.M."/>
            <person name="Smidt H."/>
            <person name="Woyke T."/>
        </authorList>
    </citation>
    <scope>NUCLEOTIDE SEQUENCE [LARGE SCALE GENOMIC DNA]</scope>
    <source>
        <strain evidence="7">ATCC 51507 / DSM 9161 / JW/IU-DC1</strain>
    </source>
</reference>
<dbReference type="HOGENOM" id="CLU_043374_1_2_9"/>
<dbReference type="OrthoDB" id="9810688at2"/>
<protein>
    <submittedName>
        <fullName evidence="6">Fe-S-cluster-containing hydrogenase subunit</fullName>
    </submittedName>
</protein>
<dbReference type="Gene3D" id="3.30.70.20">
    <property type="match status" value="2"/>
</dbReference>
<dbReference type="eggNOG" id="COG0437">
    <property type="taxonomic scope" value="Bacteria"/>
</dbReference>
<dbReference type="AlphaFoldDB" id="I4A8J7"/>
<keyword evidence="2" id="KW-0479">Metal-binding</keyword>
<dbReference type="STRING" id="756499.Desde_1890"/>
<dbReference type="GO" id="GO:0051539">
    <property type="term" value="F:4 iron, 4 sulfur cluster binding"/>
    <property type="evidence" value="ECO:0007669"/>
    <property type="project" value="UniProtKB-KW"/>
</dbReference>
<dbReference type="InterPro" id="IPR017900">
    <property type="entry name" value="4Fe4S_Fe_S_CS"/>
</dbReference>
<dbReference type="RefSeq" id="WP_014793770.1">
    <property type="nucleotide sequence ID" value="NC_018017.1"/>
</dbReference>
<name>I4A8J7_DESDJ</name>
<evidence type="ECO:0000259" key="5">
    <source>
        <dbReference type="PROSITE" id="PS51379"/>
    </source>
</evidence>
<feature type="domain" description="4Fe-4S ferredoxin-type" evidence="5">
    <location>
        <begin position="56"/>
        <end position="89"/>
    </location>
</feature>
<reference evidence="6 7" key="2">
    <citation type="journal article" date="2015" name="J. Bacteriol.">
        <title>Genomic, proteomic, and biochemical analysis of the organohalide respiratory pathway in Desulfitobacterium dehalogenans.</title>
        <authorList>
            <person name="Kruse T."/>
            <person name="van de Pas B.A."/>
            <person name="Atteia A."/>
            <person name="Krab K."/>
            <person name="Hagen W.R."/>
            <person name="Goodwin L."/>
            <person name="Chain P."/>
            <person name="Boeren S."/>
            <person name="Maphosa F."/>
            <person name="Schraa G."/>
            <person name="de Vos W.M."/>
            <person name="van der Oost J."/>
            <person name="Smidt H."/>
            <person name="Stams A.J."/>
        </authorList>
    </citation>
    <scope>NUCLEOTIDE SEQUENCE [LARGE SCALE GENOMIC DNA]</scope>
    <source>
        <strain evidence="7">ATCC 51507 / DSM 9161 / JW/IU-DC1</strain>
    </source>
</reference>
<keyword evidence="7" id="KW-1185">Reference proteome</keyword>
<evidence type="ECO:0000313" key="6">
    <source>
        <dbReference type="EMBL" id="AFM00282.1"/>
    </source>
</evidence>
<feature type="domain" description="4Fe-4S ferredoxin-type" evidence="5">
    <location>
        <begin position="5"/>
        <end position="35"/>
    </location>
</feature>
<dbReference type="EMBL" id="CP003348">
    <property type="protein sequence ID" value="AFM00282.1"/>
    <property type="molecule type" value="Genomic_DNA"/>
</dbReference>
<gene>
    <name evidence="6" type="ordered locus">Desde_1890</name>
</gene>
<evidence type="ECO:0000256" key="3">
    <source>
        <dbReference type="ARBA" id="ARBA00023004"/>
    </source>
</evidence>
<evidence type="ECO:0000256" key="2">
    <source>
        <dbReference type="ARBA" id="ARBA00022723"/>
    </source>
</evidence>
<dbReference type="Proteomes" id="UP000006053">
    <property type="component" value="Chromosome"/>
</dbReference>
<accession>I4A8J7</accession>
<evidence type="ECO:0000256" key="1">
    <source>
        <dbReference type="ARBA" id="ARBA00022485"/>
    </source>
</evidence>
<dbReference type="Pfam" id="PF13247">
    <property type="entry name" value="Fer4_11"/>
    <property type="match status" value="1"/>
</dbReference>
<evidence type="ECO:0000256" key="4">
    <source>
        <dbReference type="ARBA" id="ARBA00023014"/>
    </source>
</evidence>
<dbReference type="CDD" id="cd10551">
    <property type="entry name" value="PsrB"/>
    <property type="match status" value="1"/>
</dbReference>
<dbReference type="InterPro" id="IPR017896">
    <property type="entry name" value="4Fe4S_Fe-S-bd"/>
</dbReference>
<dbReference type="SUPFAM" id="SSF54862">
    <property type="entry name" value="4Fe-4S ferredoxins"/>
    <property type="match status" value="1"/>
</dbReference>
<dbReference type="PROSITE" id="PS00198">
    <property type="entry name" value="4FE4S_FER_1"/>
    <property type="match status" value="1"/>
</dbReference>
<feature type="domain" description="4Fe-4S ferredoxin-type" evidence="5">
    <location>
        <begin position="90"/>
        <end position="119"/>
    </location>
</feature>
<dbReference type="PROSITE" id="PS51379">
    <property type="entry name" value="4FE4S_FER_2"/>
    <property type="match status" value="3"/>
</dbReference>
<proteinExistence type="predicted"/>
<sequence>MAKRMGFVINVKRCVGCKTCTVSCKMENTVAAGLARIRVLDDHQAEVFDKPTGTYPNPVRNFVPVPCQHCDNAPCVPVCPTGASKKREDGIVYVVKEDCIGCGVCVAACPYGSRQMDKESKKVDKCTLCMHRLEEGKDPMCVYCCPGRAITYGDLNDANSEAAKLVSSQTAKTIKSELGTGPAAYYILP</sequence>
<keyword evidence="4" id="KW-0411">Iron-sulfur</keyword>
<dbReference type="PANTHER" id="PTHR43177">
    <property type="entry name" value="PROTEIN NRFC"/>
    <property type="match status" value="1"/>
</dbReference>
<dbReference type="KEGG" id="ddh:Desde_1890"/>
<dbReference type="GO" id="GO:0046872">
    <property type="term" value="F:metal ion binding"/>
    <property type="evidence" value="ECO:0007669"/>
    <property type="project" value="UniProtKB-KW"/>
</dbReference>
<dbReference type="InterPro" id="IPR050954">
    <property type="entry name" value="ET_IronSulfur_Cluster-Binding"/>
</dbReference>
<dbReference type="PANTHER" id="PTHR43177:SF3">
    <property type="entry name" value="PROTEIN NRFC HOMOLOG"/>
    <property type="match status" value="1"/>
</dbReference>
<keyword evidence="1" id="KW-0004">4Fe-4S</keyword>
<keyword evidence="3" id="KW-0408">Iron</keyword>
<organism evidence="6 7">
    <name type="scientific">Desulfitobacterium dehalogenans (strain ATCC 51507 / DSM 9161 / JW/IU-DC1)</name>
    <dbReference type="NCBI Taxonomy" id="756499"/>
    <lineage>
        <taxon>Bacteria</taxon>
        <taxon>Bacillati</taxon>
        <taxon>Bacillota</taxon>
        <taxon>Clostridia</taxon>
        <taxon>Eubacteriales</taxon>
        <taxon>Desulfitobacteriaceae</taxon>
        <taxon>Desulfitobacterium</taxon>
    </lineage>
</organism>